<organism evidence="2 3">
    <name type="scientific">Nothoprocta pentlandii</name>
    <dbReference type="NCBI Taxonomy" id="2585814"/>
    <lineage>
        <taxon>Eukaryota</taxon>
        <taxon>Metazoa</taxon>
        <taxon>Chordata</taxon>
        <taxon>Craniata</taxon>
        <taxon>Vertebrata</taxon>
        <taxon>Euteleostomi</taxon>
        <taxon>Archelosauria</taxon>
        <taxon>Archosauria</taxon>
        <taxon>Dinosauria</taxon>
        <taxon>Saurischia</taxon>
        <taxon>Theropoda</taxon>
        <taxon>Coelurosauria</taxon>
        <taxon>Aves</taxon>
        <taxon>Palaeognathae</taxon>
        <taxon>Tinamiformes</taxon>
        <taxon>Tinamidae</taxon>
        <taxon>Nothoprocta</taxon>
    </lineage>
</organism>
<proteinExistence type="predicted"/>
<dbReference type="GO" id="GO:0003723">
    <property type="term" value="F:RNA binding"/>
    <property type="evidence" value="ECO:0007669"/>
    <property type="project" value="InterPro"/>
</dbReference>
<dbReference type="SUPFAM" id="SSF50249">
    <property type="entry name" value="Nucleic acid-binding proteins"/>
    <property type="match status" value="1"/>
</dbReference>
<keyword evidence="2" id="KW-0269">Exonuclease</keyword>
<evidence type="ECO:0000259" key="1">
    <source>
        <dbReference type="Pfam" id="PF00773"/>
    </source>
</evidence>
<dbReference type="Pfam" id="PF00773">
    <property type="entry name" value="RNB"/>
    <property type="match status" value="1"/>
</dbReference>
<sequence>FQKSLNETFGADRYSEARKEVLTNMFSRPMQMALYFCTGVLEDETLFRHYALNVPFYTHFTSPIRRYADIVVHRLLSASLGTSAPIRMEKEAIQLQADHCNDRKMASKRVQELSADLFFAVFVRVRA</sequence>
<keyword evidence="2" id="KW-0540">Nuclease</keyword>
<comment type="caution">
    <text evidence="2">The sequence shown here is derived from an EMBL/GenBank/DDBJ whole genome shotgun (WGS) entry which is preliminary data.</text>
</comment>
<dbReference type="GO" id="GO:0006402">
    <property type="term" value="P:mRNA catabolic process"/>
    <property type="evidence" value="ECO:0007669"/>
    <property type="project" value="TreeGrafter"/>
</dbReference>
<dbReference type="InterPro" id="IPR001900">
    <property type="entry name" value="RNase_II/R"/>
</dbReference>
<dbReference type="PANTHER" id="PTHR23355">
    <property type="entry name" value="RIBONUCLEASE"/>
    <property type="match status" value="1"/>
</dbReference>
<keyword evidence="2" id="KW-0378">Hydrolase</keyword>
<dbReference type="InterPro" id="IPR012340">
    <property type="entry name" value="NA-bd_OB-fold"/>
</dbReference>
<feature type="non-terminal residue" evidence="2">
    <location>
        <position position="1"/>
    </location>
</feature>
<evidence type="ECO:0000313" key="3">
    <source>
        <dbReference type="Proteomes" id="UP000538817"/>
    </source>
</evidence>
<feature type="domain" description="RNB" evidence="1">
    <location>
        <begin position="16"/>
        <end position="80"/>
    </location>
</feature>
<dbReference type="GO" id="GO:0010587">
    <property type="term" value="P:miRNA catabolic process"/>
    <property type="evidence" value="ECO:0007669"/>
    <property type="project" value="TreeGrafter"/>
</dbReference>
<accession>A0A7K6ZYS7</accession>
<dbReference type="EMBL" id="VZSG01000474">
    <property type="protein sequence ID" value="NWX89132.1"/>
    <property type="molecule type" value="Genomic_DNA"/>
</dbReference>
<reference evidence="2 3" key="1">
    <citation type="submission" date="2019-09" db="EMBL/GenBank/DDBJ databases">
        <title>Bird 10,000 Genomes (B10K) Project - Family phase.</title>
        <authorList>
            <person name="Zhang G."/>
        </authorList>
    </citation>
    <scope>NUCLEOTIDE SEQUENCE [LARGE SCALE GENOMIC DNA]</scope>
    <source>
        <strain evidence="2">B10K-MSB-04</strain>
    </source>
</reference>
<protein>
    <submittedName>
        <fullName evidence="2">DI3L2 exonuclease</fullName>
    </submittedName>
</protein>
<gene>
    <name evidence="2" type="primary">Dis3l2_1</name>
    <name evidence="2" type="ORF">NOTPEN_R11444</name>
</gene>
<dbReference type="PROSITE" id="PS01175">
    <property type="entry name" value="RIBONUCLEASE_II"/>
    <property type="match status" value="1"/>
</dbReference>
<feature type="non-terminal residue" evidence="2">
    <location>
        <position position="127"/>
    </location>
</feature>
<dbReference type="InterPro" id="IPR050180">
    <property type="entry name" value="RNR_Ribonuclease"/>
</dbReference>
<keyword evidence="3" id="KW-1185">Reference proteome</keyword>
<dbReference type="Proteomes" id="UP000538817">
    <property type="component" value="Unassembled WGS sequence"/>
</dbReference>
<dbReference type="PANTHER" id="PTHR23355:SF9">
    <property type="entry name" value="DIS3-LIKE EXONUCLEASE 2"/>
    <property type="match status" value="1"/>
</dbReference>
<name>A0A7K6ZYS7_9AVES</name>
<evidence type="ECO:0000313" key="2">
    <source>
        <dbReference type="EMBL" id="NWX89132.1"/>
    </source>
</evidence>
<dbReference type="AlphaFoldDB" id="A0A7K6ZYS7"/>
<dbReference type="GO" id="GO:0000175">
    <property type="term" value="F:3'-5'-RNA exonuclease activity"/>
    <property type="evidence" value="ECO:0007669"/>
    <property type="project" value="TreeGrafter"/>
</dbReference>
<dbReference type="GO" id="GO:0000932">
    <property type="term" value="C:P-body"/>
    <property type="evidence" value="ECO:0007669"/>
    <property type="project" value="TreeGrafter"/>
</dbReference>
<dbReference type="InterPro" id="IPR022966">
    <property type="entry name" value="RNase_II/R_CS"/>
</dbReference>